<dbReference type="Pfam" id="PF03459">
    <property type="entry name" value="TOBE"/>
    <property type="match status" value="1"/>
</dbReference>
<dbReference type="GO" id="GO:0005524">
    <property type="term" value="F:ATP binding"/>
    <property type="evidence" value="ECO:0007669"/>
    <property type="project" value="UniProtKB-KW"/>
</dbReference>
<evidence type="ECO:0000256" key="3">
    <source>
        <dbReference type="ARBA" id="ARBA00022505"/>
    </source>
</evidence>
<keyword evidence="13" id="KW-1185">Reference proteome</keyword>
<dbReference type="InterPro" id="IPR027417">
    <property type="entry name" value="P-loop_NTPase"/>
</dbReference>
<dbReference type="PANTHER" id="PTHR43514:SF4">
    <property type="entry name" value="ABC TRANSPORTER I FAMILY MEMBER 10"/>
    <property type="match status" value="1"/>
</dbReference>
<dbReference type="SUPFAM" id="SSF52540">
    <property type="entry name" value="P-loop containing nucleoside triphosphate hydrolases"/>
    <property type="match status" value="1"/>
</dbReference>
<dbReference type="InterPro" id="IPR005116">
    <property type="entry name" value="Transp-assoc_OB_typ1"/>
</dbReference>
<dbReference type="Gene3D" id="3.40.50.300">
    <property type="entry name" value="P-loop containing nucleotide triphosphate hydrolases"/>
    <property type="match status" value="1"/>
</dbReference>
<gene>
    <name evidence="12" type="primary">modC</name>
    <name evidence="12" type="ORF">ACFOMG_07940</name>
</gene>
<dbReference type="PROSITE" id="PS50893">
    <property type="entry name" value="ABC_TRANSPORTER_2"/>
    <property type="match status" value="1"/>
</dbReference>
<evidence type="ECO:0000313" key="13">
    <source>
        <dbReference type="Proteomes" id="UP001595722"/>
    </source>
</evidence>
<dbReference type="InterPro" id="IPR004606">
    <property type="entry name" value="Mop_domain"/>
</dbReference>
<evidence type="ECO:0000259" key="11">
    <source>
        <dbReference type="PROSITE" id="PS51866"/>
    </source>
</evidence>
<evidence type="ECO:0000256" key="4">
    <source>
        <dbReference type="ARBA" id="ARBA00022519"/>
    </source>
</evidence>
<dbReference type="SUPFAM" id="SSF50331">
    <property type="entry name" value="MOP-like"/>
    <property type="match status" value="1"/>
</dbReference>
<dbReference type="Pfam" id="PF00005">
    <property type="entry name" value="ABC_tran"/>
    <property type="match status" value="1"/>
</dbReference>
<dbReference type="PROSITE" id="PS00211">
    <property type="entry name" value="ABC_TRANSPORTER_1"/>
    <property type="match status" value="1"/>
</dbReference>
<dbReference type="Gene3D" id="2.40.50.100">
    <property type="match status" value="1"/>
</dbReference>
<keyword evidence="5" id="KW-0547">Nucleotide-binding</keyword>
<evidence type="ECO:0000256" key="7">
    <source>
        <dbReference type="ARBA" id="ARBA00022967"/>
    </source>
</evidence>
<evidence type="ECO:0000256" key="2">
    <source>
        <dbReference type="ARBA" id="ARBA00022475"/>
    </source>
</evidence>
<feature type="domain" description="ABC transporter" evidence="10">
    <location>
        <begin position="1"/>
        <end position="236"/>
    </location>
</feature>
<evidence type="ECO:0000256" key="9">
    <source>
        <dbReference type="PROSITE-ProRule" id="PRU01213"/>
    </source>
</evidence>
<reference evidence="13" key="1">
    <citation type="journal article" date="2019" name="Int. J. Syst. Evol. Microbiol.">
        <title>The Global Catalogue of Microorganisms (GCM) 10K type strain sequencing project: providing services to taxonomists for standard genome sequencing and annotation.</title>
        <authorList>
            <consortium name="The Broad Institute Genomics Platform"/>
            <consortium name="The Broad Institute Genome Sequencing Center for Infectious Disease"/>
            <person name="Wu L."/>
            <person name="Ma J."/>
        </authorList>
    </citation>
    <scope>NUCLEOTIDE SEQUENCE [LARGE SCALE GENOMIC DNA]</scope>
    <source>
        <strain evidence="13">KCTC 42424</strain>
    </source>
</reference>
<dbReference type="EMBL" id="JBHRYB010000005">
    <property type="protein sequence ID" value="MFC3680040.1"/>
    <property type="molecule type" value="Genomic_DNA"/>
</dbReference>
<dbReference type="InterPro" id="IPR003439">
    <property type="entry name" value="ABC_transporter-like_ATP-bd"/>
</dbReference>
<dbReference type="InterPro" id="IPR008995">
    <property type="entry name" value="Mo/tungstate-bd_C_term_dom"/>
</dbReference>
<accession>A0ABV7VR85</accession>
<keyword evidence="6 12" id="KW-0067">ATP-binding</keyword>
<evidence type="ECO:0000256" key="6">
    <source>
        <dbReference type="ARBA" id="ARBA00022840"/>
    </source>
</evidence>
<name>A0ABV7VR85_9GAMM</name>
<dbReference type="InterPro" id="IPR011868">
    <property type="entry name" value="ModC_ABC_ATP-bd"/>
</dbReference>
<dbReference type="PANTHER" id="PTHR43514">
    <property type="entry name" value="ABC TRANSPORTER I FAMILY MEMBER 10"/>
    <property type="match status" value="1"/>
</dbReference>
<keyword evidence="2" id="KW-1003">Cell membrane</keyword>
<evidence type="ECO:0000256" key="5">
    <source>
        <dbReference type="ARBA" id="ARBA00022741"/>
    </source>
</evidence>
<dbReference type="InterPro" id="IPR003593">
    <property type="entry name" value="AAA+_ATPase"/>
</dbReference>
<dbReference type="SMART" id="SM00382">
    <property type="entry name" value="AAA"/>
    <property type="match status" value="1"/>
</dbReference>
<dbReference type="NCBIfam" id="TIGR02142">
    <property type="entry name" value="modC_ABC"/>
    <property type="match status" value="1"/>
</dbReference>
<proteinExistence type="predicted"/>
<comment type="caution">
    <text evidence="12">The sequence shown here is derived from an EMBL/GenBank/DDBJ whole genome shotgun (WGS) entry which is preliminary data.</text>
</comment>
<evidence type="ECO:0000313" key="12">
    <source>
        <dbReference type="EMBL" id="MFC3680040.1"/>
    </source>
</evidence>
<keyword evidence="3 9" id="KW-0500">Molybdenum</keyword>
<dbReference type="PROSITE" id="PS51866">
    <property type="entry name" value="MOP"/>
    <property type="match status" value="1"/>
</dbReference>
<dbReference type="Proteomes" id="UP001595722">
    <property type="component" value="Unassembled WGS sequence"/>
</dbReference>
<dbReference type="InterPro" id="IPR017871">
    <property type="entry name" value="ABC_transporter-like_CS"/>
</dbReference>
<evidence type="ECO:0000259" key="10">
    <source>
        <dbReference type="PROSITE" id="PS50893"/>
    </source>
</evidence>
<sequence length="363" mass="40147">MSDIHICCQLPRSDDFTLDVNCVLPGRGVSAISGHSGSGKTTLLRYIAGLEAADAGHNQLSIGDQSWQSAGKTLAPHRRKLGYVFQEASLFDHLSVEGNISYGRRRSQQPLAAHTLKQLYQVLGIEHLLQRPIQQLSGGEQQRVAIARALAGNPQILLMDEPLSAIDQARKQELLSYLESLFRWLDIPVLYVTHSMAEVSRLADHLLVLEHGSVIHQGPANRVLAELSRPQQLGIDGPLTSIWLGHIEAHDEMWQLSQARFGEIRLHLPQAHQLQPGDSLRLAIEARDVSLSLTEDANSSIQNRLAGRIEKLNQSPDAPYADIALRLSGQRLWARVTRKACHELALQPGMLVWAQIKATSILP</sequence>
<keyword evidence="4" id="KW-0997">Cell inner membrane</keyword>
<organism evidence="12 13">
    <name type="scientific">Bacterioplanoides pacificum</name>
    <dbReference type="NCBI Taxonomy" id="1171596"/>
    <lineage>
        <taxon>Bacteria</taxon>
        <taxon>Pseudomonadati</taxon>
        <taxon>Pseudomonadota</taxon>
        <taxon>Gammaproteobacteria</taxon>
        <taxon>Oceanospirillales</taxon>
        <taxon>Oceanospirillaceae</taxon>
        <taxon>Bacterioplanoides</taxon>
    </lineage>
</organism>
<evidence type="ECO:0000256" key="8">
    <source>
        <dbReference type="ARBA" id="ARBA00023136"/>
    </source>
</evidence>
<dbReference type="RefSeq" id="WP_376865874.1">
    <property type="nucleotide sequence ID" value="NZ_JBHRYB010000005.1"/>
</dbReference>
<evidence type="ECO:0000256" key="1">
    <source>
        <dbReference type="ARBA" id="ARBA00022448"/>
    </source>
</evidence>
<keyword evidence="1" id="KW-0813">Transport</keyword>
<dbReference type="InterPro" id="IPR050334">
    <property type="entry name" value="Molybdenum_import_ModC"/>
</dbReference>
<keyword evidence="8" id="KW-0472">Membrane</keyword>
<keyword evidence="7" id="KW-1278">Translocase</keyword>
<protein>
    <submittedName>
        <fullName evidence="12">Molybdenum ABC transporter ATP-binding protein</fullName>
    </submittedName>
</protein>
<feature type="domain" description="Mop" evidence="11">
    <location>
        <begin position="298"/>
        <end position="363"/>
    </location>
</feature>